<gene>
    <name evidence="4" type="ORF">H257_06894</name>
</gene>
<evidence type="ECO:0000256" key="2">
    <source>
        <dbReference type="ARBA" id="ARBA00022723"/>
    </source>
</evidence>
<dbReference type="GeneID" id="20808890"/>
<dbReference type="GO" id="GO:0046872">
    <property type="term" value="F:metal ion binding"/>
    <property type="evidence" value="ECO:0007669"/>
    <property type="project" value="UniProtKB-KW"/>
</dbReference>
<dbReference type="AlphaFoldDB" id="W4GIY9"/>
<dbReference type="RefSeq" id="XP_009830573.1">
    <property type="nucleotide sequence ID" value="XM_009832271.1"/>
</dbReference>
<evidence type="ECO:0000259" key="3">
    <source>
        <dbReference type="Pfam" id="PF13359"/>
    </source>
</evidence>
<comment type="cofactor">
    <cofactor evidence="1">
        <name>a divalent metal cation</name>
        <dbReference type="ChEBI" id="CHEBI:60240"/>
    </cofactor>
</comment>
<dbReference type="EMBL" id="KI913127">
    <property type="protein sequence ID" value="ETV79637.1"/>
    <property type="molecule type" value="Genomic_DNA"/>
</dbReference>
<reference evidence="4" key="1">
    <citation type="submission" date="2013-12" db="EMBL/GenBank/DDBJ databases">
        <title>The Genome Sequence of Aphanomyces astaci APO3.</title>
        <authorList>
            <consortium name="The Broad Institute Genomics Platform"/>
            <person name="Russ C."/>
            <person name="Tyler B."/>
            <person name="van West P."/>
            <person name="Dieguez-Uribeondo J."/>
            <person name="Young S.K."/>
            <person name="Zeng Q."/>
            <person name="Gargeya S."/>
            <person name="Fitzgerald M."/>
            <person name="Abouelleil A."/>
            <person name="Alvarado L."/>
            <person name="Chapman S.B."/>
            <person name="Gainer-Dewar J."/>
            <person name="Goldberg J."/>
            <person name="Griggs A."/>
            <person name="Gujja S."/>
            <person name="Hansen M."/>
            <person name="Howarth C."/>
            <person name="Imamovic A."/>
            <person name="Ireland A."/>
            <person name="Larimer J."/>
            <person name="McCowan C."/>
            <person name="Murphy C."/>
            <person name="Pearson M."/>
            <person name="Poon T.W."/>
            <person name="Priest M."/>
            <person name="Roberts A."/>
            <person name="Saif S."/>
            <person name="Shea T."/>
            <person name="Sykes S."/>
            <person name="Wortman J."/>
            <person name="Nusbaum C."/>
            <person name="Birren B."/>
        </authorList>
    </citation>
    <scope>NUCLEOTIDE SEQUENCE [LARGE SCALE GENOMIC DNA]</scope>
    <source>
        <strain evidence="4">APO3</strain>
    </source>
</reference>
<dbReference type="OrthoDB" id="122562at2759"/>
<dbReference type="VEuPathDB" id="FungiDB:H257_06894"/>
<dbReference type="InterPro" id="IPR027806">
    <property type="entry name" value="HARBI1_dom"/>
</dbReference>
<evidence type="ECO:0000256" key="1">
    <source>
        <dbReference type="ARBA" id="ARBA00001968"/>
    </source>
</evidence>
<protein>
    <recommendedName>
        <fullName evidence="3">DDE Tnp4 domain-containing protein</fullName>
    </recommendedName>
</protein>
<sequence length="337" mass="37737">MPQPRILRNRELVSLIACVMQQCHGDFDMFLTRTSSGSQSTNLRVLAVALRLPAFVSTPSPDQVESLEALAILCRRLAEPCRLFTIADAFGRSAESNSRIVRATATALYKTWSDVILFREALLVGRVDTYAGAIEAKSGLRGLRTCVAFIDGTKQYISRPSARAEGQEHENLQRSVYNGHPRRHCLNWQGITVPDGIIISMYGPVEGRRHDSTMLSMSRILDRMKEDGVLSRYCLYGYPAYGCHQCLSCPFPCAIPGSFEAIFNSSMSSVRETVEWSFHLVKGLWCFVSYDRKMKVRNAPVGILWHVATLLTNCHTCLKADGNQISMYFDVAPPRIE</sequence>
<proteinExistence type="predicted"/>
<organism evidence="4">
    <name type="scientific">Aphanomyces astaci</name>
    <name type="common">Crayfish plague agent</name>
    <dbReference type="NCBI Taxonomy" id="112090"/>
    <lineage>
        <taxon>Eukaryota</taxon>
        <taxon>Sar</taxon>
        <taxon>Stramenopiles</taxon>
        <taxon>Oomycota</taxon>
        <taxon>Saprolegniomycetes</taxon>
        <taxon>Saprolegniales</taxon>
        <taxon>Verrucalvaceae</taxon>
        <taxon>Aphanomyces</taxon>
    </lineage>
</organism>
<keyword evidence="2" id="KW-0479">Metal-binding</keyword>
<evidence type="ECO:0000313" key="4">
    <source>
        <dbReference type="EMBL" id="ETV79637.1"/>
    </source>
</evidence>
<name>W4GIY9_APHAT</name>
<feature type="domain" description="DDE Tnp4" evidence="3">
    <location>
        <begin position="150"/>
        <end position="313"/>
    </location>
</feature>
<accession>W4GIY9</accession>
<dbReference type="Pfam" id="PF13359">
    <property type="entry name" value="DDE_Tnp_4"/>
    <property type="match status" value="1"/>
</dbReference>